<proteinExistence type="predicted"/>
<reference evidence="2" key="2">
    <citation type="journal article" date="2008" name="Nucleic Acids Res.">
        <title>The rice annotation project database (RAP-DB): 2008 update.</title>
        <authorList>
            <consortium name="The rice annotation project (RAP)"/>
        </authorList>
    </citation>
    <scope>GENOME REANNOTATION</scope>
    <source>
        <strain evidence="2">cv. Nipponbare</strain>
    </source>
</reference>
<reference evidence="2" key="1">
    <citation type="journal article" date="2005" name="Nature">
        <title>The map-based sequence of the rice genome.</title>
        <authorList>
            <consortium name="International rice genome sequencing project (IRGSP)"/>
            <person name="Matsumoto T."/>
            <person name="Wu J."/>
            <person name="Kanamori H."/>
            <person name="Katayose Y."/>
            <person name="Fujisawa M."/>
            <person name="Namiki N."/>
            <person name="Mizuno H."/>
            <person name="Yamamoto K."/>
            <person name="Antonio B.A."/>
            <person name="Baba T."/>
            <person name="Sakata K."/>
            <person name="Nagamura Y."/>
            <person name="Aoki H."/>
            <person name="Arikawa K."/>
            <person name="Arita K."/>
            <person name="Bito T."/>
            <person name="Chiden Y."/>
            <person name="Fujitsuka N."/>
            <person name="Fukunaka R."/>
            <person name="Hamada M."/>
            <person name="Harada C."/>
            <person name="Hayashi A."/>
            <person name="Hijishita S."/>
            <person name="Honda M."/>
            <person name="Hosokawa S."/>
            <person name="Ichikawa Y."/>
            <person name="Idonuma A."/>
            <person name="Iijima M."/>
            <person name="Ikeda M."/>
            <person name="Ikeno M."/>
            <person name="Ito K."/>
            <person name="Ito S."/>
            <person name="Ito T."/>
            <person name="Ito Y."/>
            <person name="Ito Y."/>
            <person name="Iwabuchi A."/>
            <person name="Kamiya K."/>
            <person name="Karasawa W."/>
            <person name="Kurita K."/>
            <person name="Katagiri S."/>
            <person name="Kikuta A."/>
            <person name="Kobayashi H."/>
            <person name="Kobayashi N."/>
            <person name="Machita K."/>
            <person name="Maehara T."/>
            <person name="Masukawa M."/>
            <person name="Mizubayashi T."/>
            <person name="Mukai Y."/>
            <person name="Nagasaki H."/>
            <person name="Nagata Y."/>
            <person name="Naito S."/>
            <person name="Nakashima M."/>
            <person name="Nakama Y."/>
            <person name="Nakamichi Y."/>
            <person name="Nakamura M."/>
            <person name="Meguro A."/>
            <person name="Negishi M."/>
            <person name="Ohta I."/>
            <person name="Ohta T."/>
            <person name="Okamoto M."/>
            <person name="Ono N."/>
            <person name="Saji S."/>
            <person name="Sakaguchi M."/>
            <person name="Sakai K."/>
            <person name="Shibata M."/>
            <person name="Shimokawa T."/>
            <person name="Song J."/>
            <person name="Takazaki Y."/>
            <person name="Terasawa K."/>
            <person name="Tsugane M."/>
            <person name="Tsuji K."/>
            <person name="Ueda S."/>
            <person name="Waki K."/>
            <person name="Yamagata H."/>
            <person name="Yamamoto M."/>
            <person name="Yamamoto S."/>
            <person name="Yamane H."/>
            <person name="Yoshiki S."/>
            <person name="Yoshihara R."/>
            <person name="Yukawa K."/>
            <person name="Zhong H."/>
            <person name="Yano M."/>
            <person name="Yuan Q."/>
            <person name="Ouyang S."/>
            <person name="Liu J."/>
            <person name="Jones K.M."/>
            <person name="Gansberger K."/>
            <person name="Moffat K."/>
            <person name="Hill J."/>
            <person name="Bera J."/>
            <person name="Fadrosh D."/>
            <person name="Jin S."/>
            <person name="Johri S."/>
            <person name="Kim M."/>
            <person name="Overton L."/>
            <person name="Reardon M."/>
            <person name="Tsitrin T."/>
            <person name="Vuong H."/>
            <person name="Weaver B."/>
            <person name="Ciecko A."/>
            <person name="Tallon L."/>
            <person name="Jackson J."/>
            <person name="Pai G."/>
            <person name="Aken S.V."/>
            <person name="Utterback T."/>
            <person name="Reidmuller S."/>
            <person name="Feldblyum T."/>
            <person name="Hsiao J."/>
            <person name="Zismann V."/>
            <person name="Iobst S."/>
            <person name="de Vazeille A.R."/>
            <person name="Buell C.R."/>
            <person name="Ying K."/>
            <person name="Li Y."/>
            <person name="Lu T."/>
            <person name="Huang Y."/>
            <person name="Zhao Q."/>
            <person name="Feng Q."/>
            <person name="Zhang L."/>
            <person name="Zhu J."/>
            <person name="Weng Q."/>
            <person name="Mu J."/>
            <person name="Lu Y."/>
            <person name="Fan D."/>
            <person name="Liu Y."/>
            <person name="Guan J."/>
            <person name="Zhang Y."/>
            <person name="Yu S."/>
            <person name="Liu X."/>
            <person name="Zhang Y."/>
            <person name="Hong G."/>
            <person name="Han B."/>
            <person name="Choisne N."/>
            <person name="Demange N."/>
            <person name="Orjeda G."/>
            <person name="Samain S."/>
            <person name="Cattolico L."/>
            <person name="Pelletier E."/>
            <person name="Couloux A."/>
            <person name="Segurens B."/>
            <person name="Wincker P."/>
            <person name="D'Hont A."/>
            <person name="Scarpelli C."/>
            <person name="Weissenbach J."/>
            <person name="Salanoubat M."/>
            <person name="Quetier F."/>
            <person name="Yu Y."/>
            <person name="Kim H.R."/>
            <person name="Rambo T."/>
            <person name="Currie J."/>
            <person name="Collura K."/>
            <person name="Luo M."/>
            <person name="Yang T."/>
            <person name="Ammiraju J.S.S."/>
            <person name="Engler F."/>
            <person name="Soderlund C."/>
            <person name="Wing R.A."/>
            <person name="Palmer L.E."/>
            <person name="de la Bastide M."/>
            <person name="Spiegel L."/>
            <person name="Nascimento L."/>
            <person name="Zutavern T."/>
            <person name="O'Shaughnessy A."/>
            <person name="Dike S."/>
            <person name="Dedhia N."/>
            <person name="Preston R."/>
            <person name="Balija V."/>
            <person name="McCombie W.R."/>
            <person name="Chow T."/>
            <person name="Chen H."/>
            <person name="Chung M."/>
            <person name="Chen C."/>
            <person name="Shaw J."/>
            <person name="Wu H."/>
            <person name="Hsiao K."/>
            <person name="Chao Y."/>
            <person name="Chu M."/>
            <person name="Cheng C."/>
            <person name="Hour A."/>
            <person name="Lee P."/>
            <person name="Lin S."/>
            <person name="Lin Y."/>
            <person name="Liou J."/>
            <person name="Liu S."/>
            <person name="Hsing Y."/>
            <person name="Raghuvanshi S."/>
            <person name="Mohanty A."/>
            <person name="Bharti A.K."/>
            <person name="Gaur A."/>
            <person name="Gupta V."/>
            <person name="Kumar D."/>
            <person name="Ravi V."/>
            <person name="Vij S."/>
            <person name="Kapur A."/>
            <person name="Khurana P."/>
            <person name="Khurana P."/>
            <person name="Khurana J.P."/>
            <person name="Tyagi A.K."/>
            <person name="Gaikwad K."/>
            <person name="Singh A."/>
            <person name="Dalal V."/>
            <person name="Srivastava S."/>
            <person name="Dixit A."/>
            <person name="Pal A.K."/>
            <person name="Ghazi I.A."/>
            <person name="Yadav M."/>
            <person name="Pandit A."/>
            <person name="Bhargava A."/>
            <person name="Sureshbabu K."/>
            <person name="Batra K."/>
            <person name="Sharma T.R."/>
            <person name="Mohapatra T."/>
            <person name="Singh N.K."/>
            <person name="Messing J."/>
            <person name="Nelson A.B."/>
            <person name="Fuks G."/>
            <person name="Kavchok S."/>
            <person name="Keizer G."/>
            <person name="Linton E."/>
            <person name="Llaca V."/>
            <person name="Song R."/>
            <person name="Tanyolac B."/>
            <person name="Young S."/>
            <person name="Ho-Il K."/>
            <person name="Hahn J.H."/>
            <person name="Sangsakoo G."/>
            <person name="Vanavichit A."/>
            <person name="de Mattos Luiz.A.T."/>
            <person name="Zimmer P.D."/>
            <person name="Malone G."/>
            <person name="Dellagostin O."/>
            <person name="de Oliveira A.C."/>
            <person name="Bevan M."/>
            <person name="Bancroft I."/>
            <person name="Minx P."/>
            <person name="Cordum H."/>
            <person name="Wilson R."/>
            <person name="Cheng Z."/>
            <person name="Jin W."/>
            <person name="Jiang J."/>
            <person name="Leong S.A."/>
            <person name="Iwama H."/>
            <person name="Gojobori T."/>
            <person name="Itoh T."/>
            <person name="Niimura Y."/>
            <person name="Fujii Y."/>
            <person name="Habara T."/>
            <person name="Sakai H."/>
            <person name="Sato Y."/>
            <person name="Wilson G."/>
            <person name="Kumar K."/>
            <person name="McCouch S."/>
            <person name="Juretic N."/>
            <person name="Hoen D."/>
            <person name="Wright S."/>
            <person name="Bruskiewich R."/>
            <person name="Bureau T."/>
            <person name="Miyao A."/>
            <person name="Hirochika H."/>
            <person name="Nishikawa T."/>
            <person name="Kadowaki K."/>
            <person name="Sugiura M."/>
            <person name="Burr B."/>
            <person name="Sasaki T."/>
        </authorList>
    </citation>
    <scope>NUCLEOTIDE SEQUENCE [LARGE SCALE GENOMIC DNA]</scope>
    <source>
        <strain evidence="2">cv. Nipponbare</strain>
    </source>
</reference>
<protein>
    <submittedName>
        <fullName evidence="1">Uncharacterized protein</fullName>
    </submittedName>
</protein>
<sequence length="183" mass="20463">MSEPRRVSLLHDPKKNNCTESLPPSWQLAGEAAGIKQRVLVGEARSGRWKRMLRNSIGPSRISCMTLLSAHSSIRILIWVAFSILIDLNWPFCPGCRHISSSNANMVTRLTIPSPSPYTLSGASSKLPSQYTNCRGVLFPTLLMYVNGTMGASSGGRYIHRQRDSYSNFVNLKLYRSSFRRCP</sequence>
<evidence type="ECO:0000313" key="1">
    <source>
        <dbReference type="EMBL" id="BAD17457.1"/>
    </source>
</evidence>
<dbReference type="Proteomes" id="UP000000763">
    <property type="component" value="Chromosome 2"/>
</dbReference>
<dbReference type="AlphaFoldDB" id="Q6YY43"/>
<evidence type="ECO:0000313" key="2">
    <source>
        <dbReference type="Proteomes" id="UP000000763"/>
    </source>
</evidence>
<dbReference type="EMBL" id="AP005643">
    <property type="protein sequence ID" value="BAD17457.1"/>
    <property type="molecule type" value="Genomic_DNA"/>
</dbReference>
<name>Q6YY43_ORYSJ</name>
<accession>Q6YY43</accession>
<organism evidence="1 2">
    <name type="scientific">Oryza sativa subsp. japonica</name>
    <name type="common">Rice</name>
    <dbReference type="NCBI Taxonomy" id="39947"/>
    <lineage>
        <taxon>Eukaryota</taxon>
        <taxon>Viridiplantae</taxon>
        <taxon>Streptophyta</taxon>
        <taxon>Embryophyta</taxon>
        <taxon>Tracheophyta</taxon>
        <taxon>Spermatophyta</taxon>
        <taxon>Magnoliopsida</taxon>
        <taxon>Liliopsida</taxon>
        <taxon>Poales</taxon>
        <taxon>Poaceae</taxon>
        <taxon>BOP clade</taxon>
        <taxon>Oryzoideae</taxon>
        <taxon>Oryzeae</taxon>
        <taxon>Oryzinae</taxon>
        <taxon>Oryza</taxon>
        <taxon>Oryza sativa</taxon>
    </lineage>
</organism>
<gene>
    <name evidence="1" type="primary">OSJNBb0046O12.29</name>
</gene>